<reference evidence="2 3" key="1">
    <citation type="submission" date="2020-08" db="EMBL/GenBank/DDBJ databases">
        <title>Genomic Encyclopedia of Type Strains, Phase IV (KMG-IV): sequencing the most valuable type-strain genomes for metagenomic binning, comparative biology and taxonomic classification.</title>
        <authorList>
            <person name="Goeker M."/>
        </authorList>
    </citation>
    <scope>NUCLEOTIDE SEQUENCE [LARGE SCALE GENOMIC DNA]</scope>
    <source>
        <strain evidence="2 3">DSM 14878</strain>
    </source>
</reference>
<evidence type="ECO:0000256" key="1">
    <source>
        <dbReference type="SAM" id="SignalP"/>
    </source>
</evidence>
<feature type="chain" id="PRO_5031288599" evidence="1">
    <location>
        <begin position="23"/>
        <end position="186"/>
    </location>
</feature>
<evidence type="ECO:0000313" key="2">
    <source>
        <dbReference type="EMBL" id="MBB3872413.1"/>
    </source>
</evidence>
<dbReference type="EMBL" id="JACIDA010000002">
    <property type="protein sequence ID" value="MBB3872413.1"/>
    <property type="molecule type" value="Genomic_DNA"/>
</dbReference>
<dbReference type="RefSeq" id="WP_183196558.1">
    <property type="nucleotide sequence ID" value="NZ_JACIDA010000002.1"/>
</dbReference>
<gene>
    <name evidence="2" type="ORF">GGR11_001966</name>
</gene>
<protein>
    <submittedName>
        <fullName evidence="2">Uncharacterized protein</fullName>
    </submittedName>
</protein>
<evidence type="ECO:0000313" key="3">
    <source>
        <dbReference type="Proteomes" id="UP000532936"/>
    </source>
</evidence>
<comment type="caution">
    <text evidence="2">The sequence shown here is derived from an EMBL/GenBank/DDBJ whole genome shotgun (WGS) entry which is preliminary data.</text>
</comment>
<keyword evidence="1" id="KW-0732">Signal</keyword>
<name>A0A7W6F057_9CAUL</name>
<dbReference type="AlphaFoldDB" id="A0A7W6F057"/>
<proteinExistence type="predicted"/>
<sequence>MRTGRALFLAAVLAGTAGAAHAQMSAARIAAGFSEGVTNVCMPAVAAPGGIAALPDSIRALVSPAPEDARFLAQSRNPTGPIWNLESAKGGVIVSEPGPGQCEVIAYGPPVAATFRSTAQVLTGAAFVEDVAARRGPPFLRYEFSGTGSEAGVKVVLEGSEPGAPGRMFRFSLLSGYVTFAQSSDQ</sequence>
<organism evidence="2 3">
    <name type="scientific">Brevundimonas mediterranea</name>
    <dbReference type="NCBI Taxonomy" id="74329"/>
    <lineage>
        <taxon>Bacteria</taxon>
        <taxon>Pseudomonadati</taxon>
        <taxon>Pseudomonadota</taxon>
        <taxon>Alphaproteobacteria</taxon>
        <taxon>Caulobacterales</taxon>
        <taxon>Caulobacteraceae</taxon>
        <taxon>Brevundimonas</taxon>
    </lineage>
</organism>
<feature type="signal peptide" evidence="1">
    <location>
        <begin position="1"/>
        <end position="22"/>
    </location>
</feature>
<dbReference type="Proteomes" id="UP000532936">
    <property type="component" value="Unassembled WGS sequence"/>
</dbReference>
<accession>A0A7W6F057</accession>